<organism evidence="1 2">
    <name type="scientific">Gemmata massiliana</name>
    <dbReference type="NCBI Taxonomy" id="1210884"/>
    <lineage>
        <taxon>Bacteria</taxon>
        <taxon>Pseudomonadati</taxon>
        <taxon>Planctomycetota</taxon>
        <taxon>Planctomycetia</taxon>
        <taxon>Gemmatales</taxon>
        <taxon>Gemmataceae</taxon>
        <taxon>Gemmata</taxon>
    </lineage>
</organism>
<dbReference type="Proteomes" id="UP000464178">
    <property type="component" value="Chromosome"/>
</dbReference>
<evidence type="ECO:0000313" key="2">
    <source>
        <dbReference type="Proteomes" id="UP000464178"/>
    </source>
</evidence>
<reference evidence="1 2" key="1">
    <citation type="submission" date="2019-05" db="EMBL/GenBank/DDBJ databases">
        <authorList>
            <consortium name="Science for Life Laboratories"/>
        </authorList>
    </citation>
    <scope>NUCLEOTIDE SEQUENCE [LARGE SCALE GENOMIC DNA]</scope>
    <source>
        <strain evidence="1">Soil9</strain>
    </source>
</reference>
<accession>A0A6P2D5A3</accession>
<sequence>MTETQWLTCTDIHSMVDFVSRVRCRIQPPTAAHPYRDRPLRLFVVGCFRAHWDVFLDPDARVAVETAERFADGLVTRDALHQVESRARDLKDRIIEECLRKGRSDFGPNVGTRMGSLSVAAEACAPPRTEAQEQLPTRGARAKRSLWWWYSVESAHTINETIDGTSATLYSDPQQAALLRDIFGNPFRPIEFSPAWRTSAATALAAQMYESRDFSAMPILADALQDAGCDSADVLGHCRGPGPHARGCWVVDLVLGKE</sequence>
<evidence type="ECO:0008006" key="3">
    <source>
        <dbReference type="Google" id="ProtNLM"/>
    </source>
</evidence>
<proteinExistence type="predicted"/>
<gene>
    <name evidence="1" type="ORF">SOIL9_14710</name>
</gene>
<protein>
    <recommendedName>
        <fullName evidence="3">SMI1/KNR4 family protein</fullName>
    </recommendedName>
</protein>
<keyword evidence="2" id="KW-1185">Reference proteome</keyword>
<dbReference type="AlphaFoldDB" id="A0A6P2D5A3"/>
<dbReference type="KEGG" id="gms:SOIL9_14710"/>
<dbReference type="EMBL" id="LR593886">
    <property type="protein sequence ID" value="VTR96243.1"/>
    <property type="molecule type" value="Genomic_DNA"/>
</dbReference>
<name>A0A6P2D5A3_9BACT</name>
<dbReference type="RefSeq" id="WP_232069783.1">
    <property type="nucleotide sequence ID" value="NZ_LR593886.1"/>
</dbReference>
<evidence type="ECO:0000313" key="1">
    <source>
        <dbReference type="EMBL" id="VTR96243.1"/>
    </source>
</evidence>